<protein>
    <submittedName>
        <fullName evidence="2">Transcriptional regulator, XRE family</fullName>
    </submittedName>
</protein>
<gene>
    <name evidence="2" type="ORF">SAMN05216189_101478</name>
    <name evidence="3" type="ORF">SAMN06295949_12075</name>
</gene>
<dbReference type="InterPro" id="IPR001387">
    <property type="entry name" value="Cro/C1-type_HTH"/>
</dbReference>
<dbReference type="SUPFAM" id="SSF47413">
    <property type="entry name" value="lambda repressor-like DNA-binding domains"/>
    <property type="match status" value="1"/>
</dbReference>
<feature type="domain" description="HTH cro/C1-type" evidence="1">
    <location>
        <begin position="38"/>
        <end position="88"/>
    </location>
</feature>
<dbReference type="RefSeq" id="WP_089392940.1">
    <property type="nucleotide sequence ID" value="NZ_FNEC01000014.1"/>
</dbReference>
<evidence type="ECO:0000313" key="4">
    <source>
        <dbReference type="Proteomes" id="UP000198309"/>
    </source>
</evidence>
<dbReference type="Proteomes" id="UP000198309">
    <property type="component" value="Unassembled WGS sequence"/>
</dbReference>
<proteinExistence type="predicted"/>
<evidence type="ECO:0000313" key="3">
    <source>
        <dbReference type="EMBL" id="SNT29515.1"/>
    </source>
</evidence>
<organism evidence="2 5">
    <name type="scientific">Pseudomonas delhiensis</name>
    <dbReference type="NCBI Taxonomy" id="366289"/>
    <lineage>
        <taxon>Bacteria</taxon>
        <taxon>Pseudomonadati</taxon>
        <taxon>Pseudomonadota</taxon>
        <taxon>Gammaproteobacteria</taxon>
        <taxon>Pseudomonadales</taxon>
        <taxon>Pseudomonadaceae</taxon>
        <taxon>Pseudomonas</taxon>
    </lineage>
</organism>
<dbReference type="CDD" id="cd00093">
    <property type="entry name" value="HTH_XRE"/>
    <property type="match status" value="1"/>
</dbReference>
<evidence type="ECO:0000313" key="2">
    <source>
        <dbReference type="EMBL" id="SDJ24181.1"/>
    </source>
</evidence>
<dbReference type="GO" id="GO:0003677">
    <property type="term" value="F:DNA binding"/>
    <property type="evidence" value="ECO:0007669"/>
    <property type="project" value="InterPro"/>
</dbReference>
<dbReference type="Proteomes" id="UP000199693">
    <property type="component" value="Unassembled WGS sequence"/>
</dbReference>
<dbReference type="Pfam" id="PF13744">
    <property type="entry name" value="HTH_37"/>
    <property type="match status" value="1"/>
</dbReference>
<keyword evidence="4" id="KW-1185">Reference proteome</keyword>
<dbReference type="InterPro" id="IPR010982">
    <property type="entry name" value="Lambda_DNA-bd_dom_sf"/>
</dbReference>
<sequence>MIEFEEGSGNVYADLGRDDAGEMQVKARLASKIGSIIKARHLTQTQAAEILGLPQPKVSDMLRGKFRGISEAKMIDCLARLGRDVQIVVKAAPRSRREGRVEVVFA</sequence>
<dbReference type="SMART" id="SM00530">
    <property type="entry name" value="HTH_XRE"/>
    <property type="match status" value="1"/>
</dbReference>
<accession>A0A239LGP3</accession>
<dbReference type="EMBL" id="FZPC01000020">
    <property type="protein sequence ID" value="SNT29515.1"/>
    <property type="molecule type" value="Genomic_DNA"/>
</dbReference>
<evidence type="ECO:0000259" key="1">
    <source>
        <dbReference type="PROSITE" id="PS50943"/>
    </source>
</evidence>
<evidence type="ECO:0000313" key="5">
    <source>
        <dbReference type="Proteomes" id="UP000199693"/>
    </source>
</evidence>
<dbReference type="Gene3D" id="1.10.260.40">
    <property type="entry name" value="lambda repressor-like DNA-binding domains"/>
    <property type="match status" value="1"/>
</dbReference>
<dbReference type="AlphaFoldDB" id="A0A239LGP3"/>
<dbReference type="EMBL" id="FNEC01000014">
    <property type="protein sequence ID" value="SDJ24181.1"/>
    <property type="molecule type" value="Genomic_DNA"/>
</dbReference>
<reference evidence="2 5" key="1">
    <citation type="submission" date="2016-10" db="EMBL/GenBank/DDBJ databases">
        <authorList>
            <person name="de Groot N.N."/>
        </authorList>
    </citation>
    <scope>NUCLEOTIDE SEQUENCE [LARGE SCALE GENOMIC DNA]</scope>
    <source>
        <strain evidence="2 5">CCM 7361</strain>
    </source>
</reference>
<dbReference type="InterPro" id="IPR039554">
    <property type="entry name" value="HigA2-like_HTH"/>
</dbReference>
<dbReference type="PROSITE" id="PS50943">
    <property type="entry name" value="HTH_CROC1"/>
    <property type="match status" value="1"/>
</dbReference>
<reference evidence="3 4" key="2">
    <citation type="submission" date="2017-06" db="EMBL/GenBank/DDBJ databases">
        <authorList>
            <person name="Varghese N."/>
            <person name="Submissions S."/>
        </authorList>
    </citation>
    <scope>NUCLEOTIDE SEQUENCE [LARGE SCALE GENOMIC DNA]</scope>
    <source>
        <strain evidence="3 4">RLD-1</strain>
    </source>
</reference>
<name>A0A239LGP3_9PSED</name>